<gene>
    <name evidence="2" type="ORF">DPX16_19635</name>
</gene>
<name>A0A3N0XMH7_ANAGA</name>
<dbReference type="SUPFAM" id="SSF50729">
    <property type="entry name" value="PH domain-like"/>
    <property type="match status" value="1"/>
</dbReference>
<evidence type="ECO:0000313" key="2">
    <source>
        <dbReference type="EMBL" id="ROI57058.1"/>
    </source>
</evidence>
<dbReference type="OrthoDB" id="295078at2759"/>
<evidence type="ECO:0000259" key="1">
    <source>
        <dbReference type="SMART" id="SM00462"/>
    </source>
</evidence>
<dbReference type="EMBL" id="RJVU01070621">
    <property type="protein sequence ID" value="ROI57058.1"/>
    <property type="molecule type" value="Genomic_DNA"/>
</dbReference>
<keyword evidence="3" id="KW-1185">Reference proteome</keyword>
<comment type="caution">
    <text evidence="2">The sequence shown here is derived from an EMBL/GenBank/DDBJ whole genome shotgun (WGS) entry which is preliminary data.</text>
</comment>
<feature type="domain" description="PID" evidence="1">
    <location>
        <begin position="17"/>
        <end position="154"/>
    </location>
</feature>
<dbReference type="InterPro" id="IPR011993">
    <property type="entry name" value="PH-like_dom_sf"/>
</dbReference>
<evidence type="ECO:0000313" key="3">
    <source>
        <dbReference type="Proteomes" id="UP000281406"/>
    </source>
</evidence>
<organism evidence="2 3">
    <name type="scientific">Anabarilius grahami</name>
    <name type="common">Kanglang fish</name>
    <name type="synonym">Barilius grahami</name>
    <dbReference type="NCBI Taxonomy" id="495550"/>
    <lineage>
        <taxon>Eukaryota</taxon>
        <taxon>Metazoa</taxon>
        <taxon>Chordata</taxon>
        <taxon>Craniata</taxon>
        <taxon>Vertebrata</taxon>
        <taxon>Euteleostomi</taxon>
        <taxon>Actinopterygii</taxon>
        <taxon>Neopterygii</taxon>
        <taxon>Teleostei</taxon>
        <taxon>Ostariophysi</taxon>
        <taxon>Cypriniformes</taxon>
        <taxon>Xenocyprididae</taxon>
        <taxon>Xenocypridinae</taxon>
        <taxon>Xenocypridinae incertae sedis</taxon>
        <taxon>Anabarilius</taxon>
    </lineage>
</organism>
<protein>
    <submittedName>
        <fullName evidence="2">TBC1 domain family member 4</fullName>
    </submittedName>
</protein>
<dbReference type="Gene3D" id="2.30.29.30">
    <property type="entry name" value="Pleckstrin-homology domain (PH domain)/Phosphotyrosine-binding domain (PTB)"/>
    <property type="match status" value="1"/>
</dbReference>
<accession>A0A3N0XMH7</accession>
<dbReference type="InterPro" id="IPR006020">
    <property type="entry name" value="PTB/PI_dom"/>
</dbReference>
<sequence>MEGQDGKGNNNNDSNQKADKRFALCYMGWSSLDRRTTLPMLPWLVAEIRRKSEKNESGPAQAREVQLCLSPTLIRCVPANSSNPSVFIFEHKAQFISRFIHNSHDLSYFAYLIRSQPENPESEMACHVFKACDPNQLVFLVPIIRMTHVMPICIQYKKWTVT</sequence>
<dbReference type="Proteomes" id="UP000281406">
    <property type="component" value="Unassembled WGS sequence"/>
</dbReference>
<dbReference type="SMART" id="SM00462">
    <property type="entry name" value="PTB"/>
    <property type="match status" value="1"/>
</dbReference>
<dbReference type="AlphaFoldDB" id="A0A3N0XMH7"/>
<dbReference type="Pfam" id="PF00640">
    <property type="entry name" value="PID"/>
    <property type="match status" value="1"/>
</dbReference>
<proteinExistence type="predicted"/>
<dbReference type="CDD" id="cd00934">
    <property type="entry name" value="PTB"/>
    <property type="match status" value="1"/>
</dbReference>
<reference evidence="2 3" key="1">
    <citation type="submission" date="2018-10" db="EMBL/GenBank/DDBJ databases">
        <title>Genome assembly for a Yunnan-Guizhou Plateau 3E fish, Anabarilius grahami (Regan), and its evolutionary and genetic applications.</title>
        <authorList>
            <person name="Jiang W."/>
        </authorList>
    </citation>
    <scope>NUCLEOTIDE SEQUENCE [LARGE SCALE GENOMIC DNA]</scope>
    <source>
        <strain evidence="2">AG-KIZ</strain>
        <tissue evidence="2">Muscle</tissue>
    </source>
</reference>